<dbReference type="PANTHER" id="PTHR45527">
    <property type="entry name" value="NONRIBOSOMAL PEPTIDE SYNTHETASE"/>
    <property type="match status" value="1"/>
</dbReference>
<gene>
    <name evidence="3" type="ORF">ACFO5S_20355</name>
</gene>
<dbReference type="Pfam" id="PF13193">
    <property type="entry name" value="AMP-binding_C"/>
    <property type="match status" value="1"/>
</dbReference>
<dbReference type="CDD" id="cd19534">
    <property type="entry name" value="E_NRPS"/>
    <property type="match status" value="1"/>
</dbReference>
<evidence type="ECO:0000313" key="3">
    <source>
        <dbReference type="EMBL" id="MFC4749816.1"/>
    </source>
</evidence>
<dbReference type="PANTHER" id="PTHR45527:SF1">
    <property type="entry name" value="FATTY ACID SYNTHASE"/>
    <property type="match status" value="1"/>
</dbReference>
<comment type="caution">
    <text evidence="3">The sequence shown here is derived from an EMBL/GenBank/DDBJ whole genome shotgun (WGS) entry which is preliminary data.</text>
</comment>
<dbReference type="PROSITE" id="PS50075">
    <property type="entry name" value="CARRIER"/>
    <property type="match status" value="2"/>
</dbReference>
<dbReference type="InterPro" id="IPR045851">
    <property type="entry name" value="AMP-bd_C_sf"/>
</dbReference>
<proteinExistence type="predicted"/>
<dbReference type="InterPro" id="IPR010071">
    <property type="entry name" value="AA_adenyl_dom"/>
</dbReference>
<name>A0ABV9PK69_9FLAO</name>
<dbReference type="Gene3D" id="3.30.559.30">
    <property type="entry name" value="Nonribosomal peptide synthetase, condensation domain"/>
    <property type="match status" value="3"/>
</dbReference>
<dbReference type="Gene3D" id="3.30.300.30">
    <property type="match status" value="2"/>
</dbReference>
<dbReference type="Gene3D" id="2.30.38.10">
    <property type="entry name" value="Luciferase, Domain 3"/>
    <property type="match status" value="2"/>
</dbReference>
<dbReference type="Pfam" id="PF18563">
    <property type="entry name" value="TubC_N"/>
    <property type="match status" value="1"/>
</dbReference>
<dbReference type="Pfam" id="PF00668">
    <property type="entry name" value="Condensation"/>
    <property type="match status" value="3"/>
</dbReference>
<dbReference type="InterPro" id="IPR023213">
    <property type="entry name" value="CAT-like_dom_sf"/>
</dbReference>
<organism evidence="3 4">
    <name type="scientific">Flavobacterium branchiicola</name>
    <dbReference type="NCBI Taxonomy" id="1114875"/>
    <lineage>
        <taxon>Bacteria</taxon>
        <taxon>Pseudomonadati</taxon>
        <taxon>Bacteroidota</taxon>
        <taxon>Flavobacteriia</taxon>
        <taxon>Flavobacteriales</taxon>
        <taxon>Flavobacteriaceae</taxon>
        <taxon>Flavobacterium</taxon>
    </lineage>
</organism>
<dbReference type="SUPFAM" id="SSF56801">
    <property type="entry name" value="Acetyl-CoA synthetase-like"/>
    <property type="match status" value="2"/>
</dbReference>
<evidence type="ECO:0000313" key="4">
    <source>
        <dbReference type="Proteomes" id="UP001595935"/>
    </source>
</evidence>
<dbReference type="InterPro" id="IPR020845">
    <property type="entry name" value="AMP-binding_CS"/>
</dbReference>
<dbReference type="EMBL" id="JBHSGV010000009">
    <property type="protein sequence ID" value="MFC4749816.1"/>
    <property type="molecule type" value="Genomic_DNA"/>
</dbReference>
<evidence type="ECO:0000256" key="1">
    <source>
        <dbReference type="ARBA" id="ARBA00022737"/>
    </source>
</evidence>
<dbReference type="Gene3D" id="3.30.559.10">
    <property type="entry name" value="Chloramphenicol acetyltransferase-like domain"/>
    <property type="match status" value="3"/>
</dbReference>
<dbReference type="InterPro" id="IPR041464">
    <property type="entry name" value="TubC_N"/>
</dbReference>
<dbReference type="InterPro" id="IPR000873">
    <property type="entry name" value="AMP-dep_synth/lig_dom"/>
</dbReference>
<dbReference type="CDD" id="cd19531">
    <property type="entry name" value="LCL_NRPS-like"/>
    <property type="match status" value="1"/>
</dbReference>
<keyword evidence="1" id="KW-0677">Repeat</keyword>
<dbReference type="PROSITE" id="PS00455">
    <property type="entry name" value="AMP_BINDING"/>
    <property type="match status" value="2"/>
</dbReference>
<dbReference type="InterPro" id="IPR036736">
    <property type="entry name" value="ACP-like_sf"/>
</dbReference>
<dbReference type="SUPFAM" id="SSF52777">
    <property type="entry name" value="CoA-dependent acyltransferases"/>
    <property type="match status" value="6"/>
</dbReference>
<dbReference type="Gene3D" id="1.10.1200.10">
    <property type="entry name" value="ACP-like"/>
    <property type="match status" value="2"/>
</dbReference>
<dbReference type="InterPro" id="IPR001242">
    <property type="entry name" value="Condensation_dom"/>
</dbReference>
<reference evidence="4" key="1">
    <citation type="journal article" date="2019" name="Int. J. Syst. Evol. Microbiol.">
        <title>The Global Catalogue of Microorganisms (GCM) 10K type strain sequencing project: providing services to taxonomists for standard genome sequencing and annotation.</title>
        <authorList>
            <consortium name="The Broad Institute Genomics Platform"/>
            <consortium name="The Broad Institute Genome Sequencing Center for Infectious Disease"/>
            <person name="Wu L."/>
            <person name="Ma J."/>
        </authorList>
    </citation>
    <scope>NUCLEOTIDE SEQUENCE [LARGE SCALE GENOMIC DNA]</scope>
    <source>
        <strain evidence="4">WYCCWR 13023</strain>
    </source>
</reference>
<dbReference type="Pfam" id="PF00501">
    <property type="entry name" value="AMP-binding"/>
    <property type="match status" value="2"/>
</dbReference>
<dbReference type="InterPro" id="IPR010060">
    <property type="entry name" value="NRPS_synth"/>
</dbReference>
<dbReference type="NCBIfam" id="TIGR01733">
    <property type="entry name" value="AA-adenyl-dom"/>
    <property type="match status" value="2"/>
</dbReference>
<dbReference type="InterPro" id="IPR025110">
    <property type="entry name" value="AMP-bd_C"/>
</dbReference>
<feature type="domain" description="Carrier" evidence="2">
    <location>
        <begin position="2532"/>
        <end position="2607"/>
    </location>
</feature>
<dbReference type="RefSeq" id="WP_213259836.1">
    <property type="nucleotide sequence ID" value="NZ_JAGYWA010000009.1"/>
</dbReference>
<dbReference type="InterPro" id="IPR009081">
    <property type="entry name" value="PP-bd_ACP"/>
</dbReference>
<feature type="domain" description="Carrier" evidence="2">
    <location>
        <begin position="1017"/>
        <end position="1091"/>
    </location>
</feature>
<dbReference type="NCBIfam" id="TIGR01720">
    <property type="entry name" value="NRPS-para261"/>
    <property type="match status" value="1"/>
</dbReference>
<evidence type="ECO:0000259" key="2">
    <source>
        <dbReference type="PROSITE" id="PS50075"/>
    </source>
</evidence>
<protein>
    <submittedName>
        <fullName evidence="3">Non-ribosomal peptide synthetase</fullName>
    </submittedName>
</protein>
<sequence length="2624" mass="298353">MLNLIKELEDNDVIISLNGDNLEINFDGELDSEIIGKIKKNKEELIRFLARHSNADSGITKAVIQESYPVSHAQKRIWLMSQVEENSKAQHIHSRVYLDGEYDIAIFEKALRKVIARHEILRTVFRLNEDGEVRQWILNEEDSNFPITYLDFSTEEDSKRKANTYMLDDNKKLFDLENGPLFRVAFLQLTANTFVFYYNMHHIITDGWSLEVLEKDIFAFYKAIKYGEKEPENIKIQYKDYVSWQLAAIEKGVYKKHEDFWLDKLSGDLTRLNLPGSKTRPKIKTFNGHMYFSYLSPQLTAKLRALCNENGGTLFVGLMSVLKVLFHKYAQEKDITLGTAVAGREDSDLEDQIGFYVNTVPLRSTVEEEDSFLTFFENEKKSILEAFSHQKYPFDMTVSKLNLAHDISRNYIFDVMVNLYNFSEVNKGIVIDEKKAEEILNFGFVNLNFDLELVFHEVGNTISLTISYNNDLYDETFVTKFINHFKNLIESVVENPTQQTKSIEYLTAEEKQEVLFDFNATEVDYPSEKTFVTLFEDQVKKTPNGIALVFDEIKLTYAQLDAKANQFACYLKTKYNVESQDKVGIKLDRSETLVISILAVLKSGAAYVPIDSAYPQERIDFIEKDSNCKVIIDTVEWNAFYSKADKYPIINAGQVVSADSSAYVIYTSGSTGNPKGVDIAHSSLTNYLLWAKDYYSENGVRNLDFGLFTSLSFDLTVTSLFLPLISGGTLTVFETTDDVSKLLTDYLKSDISSIKLTPAHISILESLDLSATAIELAVVGGEALLENQVRILQKLNPNIRIINEYGPTEATVGCIVYDVKDAQETVLIGKPIANTQIYILDEALNPVGIGVTGELYISGNGLARSYINRKDLTKEKFISNPFRAASLMYKTGDLGKWLADGNIDYTGRIDDQVKIRGYRIELGELESTLSNIREISHSVVAVKEDKGEKYLVAYYVADTTLDKNHVKSELSKVLPDYMLPGYYVQLESLPLTTNGKVDKKLLPEVGEADLIKTAYVAPESVEEKILAAAWSHVLKYENIGIKDNFYNLGGDSIKSILVISRLRQQGYSLKVEQILRTPILGDLAKMLSLNQLKVDQSQVIGDVLLTPIQHYFLNNQLFPNKDYYNQSVLLNWNGAIDAKILEKSISSLVLHHDALRMVYKYENGEWNQYNRDASAQHYKIVFYDLQKEENQLAAMQTIGEELQSTIDISSGVLFHIGHFRLSDGDRLALIINHLVIDGVSWRILLEDLSALYESHQAATLVPLPLKTDSFQRWASAQSQFAQSKTMQAERTYWENYSENKIMDFPVDFESSDIAWNLNKEYGFKLEKDITETLKTKVHDVYNTEINDILLTGLGLAIRDVFGIRKSVIAMEGHGREEIIDGVDIGRTVGWFTTLYPFVLDLSNSDEYELVTTKELLRKVPNKGIGYGILNYLDKPFENELLPRIQFNYLGDFGDNTEDKKSNQLFKFSSESIGLPLAIENTKSKILLDITGMMISGELRISIRYSADCYTEETIKKLNEYYSKNLQSLIIELASAKQKYLTASDLTYKKISNQKLAEFNSDNGIEDIYELSPLQQGLYYHWLVNRNSPLYLEQFSYSIQTNNLDIELVKQAFNKLIARYPILRTSFTDSLDDVLLQIVHKEAEGNFSFEKISADESDVESVIEKIKEDDRNRGFDMSKPSLMRLKVVETNKQNEYVFIWSHHHILMDGWCVSILVNDFYRILMALSNNQDITLPEPVKYANYINWLSKIDKNESLSYWKNYLNGIETVAEIPFKKKNLQNRDGKPVYKAEELFVNGAVFQNITQFNQDLGITLSTYIQGVWGYLLSRYNGTNDVLFGTVVSGRPGELEDVEGIVGLFSNTIPVRVNYKENDTPATFLKQLHLEMLESTTHHYINLSEVQSQSELGMGLINNIVVFENFLVQDNIDDEITSLYSQEDKKITIGKVDFADQTNYSFHTTVVPSDSWFKIEFKYDSTIFNTEAIENLKAHFFNIANQFSTGKEALNIGTIDYLTEKEKNQLLYDFNKTNFNYPKDRTIVDLFEDQAQKTPDNVAVIFENRNITYRELNLITDRLAYTLIENYNVESGDFVGIQFNRSEWVIISILGILKAGAVYIPIDSELPSDRKAFIFEDADLKLLITETAFIFDLDFDGNIFSVDVEFDSDLEVHFKKQRILPQNQAYVIYTSGSTGNPKGVEIAHSSLTNYLLWGKDYYSANRSGNLDFGLFTSLSFDLTVTSLFLPLISGGALTVFETTDDIAQLLEDYLKSDITSIKLTPAHINILESLELSSTAVELAIVGGEALLENQVRILQNLNPNIRIINEYGPTEATVGCIIYDVKDAQETVLIGKPIANTQIYILDESLNPCAIGVKGELYISGDGLASGYINRPDLTQEKFVPNPFREDTLMYKTGDLGKWLADGNIDYTGRVDDQVKIRGYRIELGELENALSNIPQISQSVIAVKEDNGEKYLVAYYVADITLDKNLIQSELSKVLPDYMLPGYYIQLEAIPITTNGKVDKKLLPSVDDADLIRSEYVAPTDEVESELVEIWQRVLNRDKIGITDNFFFLGGQSIKAIMVIAEIKKAFNVKIELDVLFNNPDIKTIATEIRNKIWYSQELTEESITDKIII</sequence>
<accession>A0ABV9PK69</accession>
<dbReference type="Pfam" id="PF00550">
    <property type="entry name" value="PP-binding"/>
    <property type="match status" value="2"/>
</dbReference>
<dbReference type="SUPFAM" id="SSF47336">
    <property type="entry name" value="ACP-like"/>
    <property type="match status" value="2"/>
</dbReference>
<keyword evidence="4" id="KW-1185">Reference proteome</keyword>
<dbReference type="CDD" id="cd05930">
    <property type="entry name" value="A_NRPS"/>
    <property type="match status" value="2"/>
</dbReference>
<dbReference type="Gene3D" id="3.40.50.980">
    <property type="match status" value="4"/>
</dbReference>
<dbReference type="Proteomes" id="UP001595935">
    <property type="component" value="Unassembled WGS sequence"/>
</dbReference>
<dbReference type="NCBIfam" id="NF003417">
    <property type="entry name" value="PRK04813.1"/>
    <property type="match status" value="3"/>
</dbReference>